<name>C6R6P7_9CORY</name>
<proteinExistence type="inferred from homology"/>
<dbReference type="InterPro" id="IPR035906">
    <property type="entry name" value="MetI-like_sf"/>
</dbReference>
<feature type="transmembrane region" description="Helical" evidence="7">
    <location>
        <begin position="118"/>
        <end position="139"/>
    </location>
</feature>
<feature type="transmembrane region" description="Helical" evidence="7">
    <location>
        <begin position="193"/>
        <end position="215"/>
    </location>
</feature>
<evidence type="ECO:0000256" key="2">
    <source>
        <dbReference type="ARBA" id="ARBA00022448"/>
    </source>
</evidence>
<comment type="subcellular location">
    <subcellularLocation>
        <location evidence="1 7">Cell membrane</location>
        <topology evidence="1 7">Multi-pass membrane protein</topology>
    </subcellularLocation>
</comment>
<comment type="similarity">
    <text evidence="7">Belongs to the binding-protein-dependent transport system permease family.</text>
</comment>
<evidence type="ECO:0000256" key="1">
    <source>
        <dbReference type="ARBA" id="ARBA00004651"/>
    </source>
</evidence>
<evidence type="ECO:0000256" key="5">
    <source>
        <dbReference type="ARBA" id="ARBA00022989"/>
    </source>
</evidence>
<keyword evidence="6 7" id="KW-0472">Membrane</keyword>
<evidence type="ECO:0000256" key="3">
    <source>
        <dbReference type="ARBA" id="ARBA00022475"/>
    </source>
</evidence>
<keyword evidence="3" id="KW-1003">Cell membrane</keyword>
<feature type="transmembrane region" description="Helical" evidence="7">
    <location>
        <begin position="87"/>
        <end position="111"/>
    </location>
</feature>
<dbReference type="GO" id="GO:0005886">
    <property type="term" value="C:plasma membrane"/>
    <property type="evidence" value="ECO:0007669"/>
    <property type="project" value="UniProtKB-SubCell"/>
</dbReference>
<feature type="transmembrane region" description="Helical" evidence="7">
    <location>
        <begin position="21"/>
        <end position="44"/>
    </location>
</feature>
<keyword evidence="2 7" id="KW-0813">Transport</keyword>
<dbReference type="InterPro" id="IPR000515">
    <property type="entry name" value="MetI-like"/>
</dbReference>
<keyword evidence="4 7" id="KW-0812">Transmembrane</keyword>
<evidence type="ECO:0000313" key="9">
    <source>
        <dbReference type="EMBL" id="EET78323.1"/>
    </source>
</evidence>
<dbReference type="PROSITE" id="PS50928">
    <property type="entry name" value="ABC_TM1"/>
    <property type="match status" value="1"/>
</dbReference>
<feature type="domain" description="ABC transmembrane type-1" evidence="8">
    <location>
        <begin position="83"/>
        <end position="273"/>
    </location>
</feature>
<dbReference type="Pfam" id="PF00528">
    <property type="entry name" value="BPD_transp_1"/>
    <property type="match status" value="1"/>
</dbReference>
<dbReference type="PANTHER" id="PTHR43744">
    <property type="entry name" value="ABC TRANSPORTER PERMEASE PROTEIN MG189-RELATED-RELATED"/>
    <property type="match status" value="1"/>
</dbReference>
<dbReference type="SUPFAM" id="SSF161098">
    <property type="entry name" value="MetI-like"/>
    <property type="match status" value="1"/>
</dbReference>
<reference evidence="9 10" key="1">
    <citation type="submission" date="2009-06" db="EMBL/GenBank/DDBJ databases">
        <authorList>
            <person name="Dodson R."/>
            <person name="Sebastian Y."/>
            <person name="Madupu R."/>
            <person name="Durkin A.S."/>
            <person name="Torralba M."/>
            <person name="Methe B."/>
            <person name="Sutton G.G."/>
            <person name="Strausberg R.L."/>
            <person name="Nelson K.E."/>
        </authorList>
    </citation>
    <scope>NUCLEOTIDE SEQUENCE [LARGE SCALE GENOMIC DNA]</scope>
    <source>
        <strain evidence="9 10">SK141</strain>
    </source>
</reference>
<protein>
    <submittedName>
        <fullName evidence="9">ABC transporter, permease protein</fullName>
    </submittedName>
</protein>
<feature type="transmembrane region" description="Helical" evidence="7">
    <location>
        <begin position="151"/>
        <end position="172"/>
    </location>
</feature>
<gene>
    <name evidence="9" type="ORF">CORTU0001_1183</name>
</gene>
<dbReference type="Gene3D" id="1.10.3720.10">
    <property type="entry name" value="MetI-like"/>
    <property type="match status" value="1"/>
</dbReference>
<keyword evidence="5 7" id="KW-1133">Transmembrane helix</keyword>
<evidence type="ECO:0000313" key="10">
    <source>
        <dbReference type="Proteomes" id="UP000004384"/>
    </source>
</evidence>
<dbReference type="EMBL" id="ACVP01000003">
    <property type="protein sequence ID" value="EET78323.1"/>
    <property type="molecule type" value="Genomic_DNA"/>
</dbReference>
<evidence type="ECO:0000256" key="7">
    <source>
        <dbReference type="RuleBase" id="RU363032"/>
    </source>
</evidence>
<dbReference type="Proteomes" id="UP000004384">
    <property type="component" value="Unassembled WGS sequence"/>
</dbReference>
<dbReference type="AlphaFoldDB" id="C6R6P7"/>
<evidence type="ECO:0000256" key="4">
    <source>
        <dbReference type="ARBA" id="ARBA00022692"/>
    </source>
</evidence>
<accession>C6R6P7</accession>
<comment type="caution">
    <text evidence="9">The sequence shown here is derived from an EMBL/GenBank/DDBJ whole genome shotgun (WGS) entry which is preliminary data.</text>
</comment>
<sequence length="288" mass="31792">MATSTLHMVTDESPTARRAKLIGGYLGILAVLLLIGLPLFWILMTSFKAKGDIYTDPVNWLPPVWETENYSDATTRVPFWTYLRNSVFITAVLSIIKIVLGVISAYALAILRFPGRHLVFLLVISSLMVPSEITVISNYALVNSLGWRNTFVGIIVPLAGVAFGTFLMRNHFLSLPYELVEAARMDGAGPIRLLTKVLLPVSWPTLTAFSVITMVNEWNTYLWPFLMADTEDVAPLQVGLTMLQNNDGVTNWGPVMAATILTIIPMVIIFLALQKYMIQGLTTGAVKG</sequence>
<dbReference type="CDD" id="cd06261">
    <property type="entry name" value="TM_PBP2"/>
    <property type="match status" value="1"/>
</dbReference>
<feature type="transmembrane region" description="Helical" evidence="7">
    <location>
        <begin position="252"/>
        <end position="273"/>
    </location>
</feature>
<organism evidence="9 10">
    <name type="scientific">Corynebacterium tuberculostearicum SK141</name>
    <dbReference type="NCBI Taxonomy" id="553206"/>
    <lineage>
        <taxon>Bacteria</taxon>
        <taxon>Bacillati</taxon>
        <taxon>Actinomycetota</taxon>
        <taxon>Actinomycetes</taxon>
        <taxon>Mycobacteriales</taxon>
        <taxon>Corynebacteriaceae</taxon>
        <taxon>Corynebacterium</taxon>
    </lineage>
</organism>
<dbReference type="PANTHER" id="PTHR43744:SF13">
    <property type="entry name" value="SN-GLYCEROL-3-PHOSPHATE TRANSPORT INTEGRAL MEMBRANE PROTEIN ABC TRANSPORTER UGPE-RELATED"/>
    <property type="match status" value="1"/>
</dbReference>
<dbReference type="GO" id="GO:0055085">
    <property type="term" value="P:transmembrane transport"/>
    <property type="evidence" value="ECO:0007669"/>
    <property type="project" value="InterPro"/>
</dbReference>
<evidence type="ECO:0000259" key="8">
    <source>
        <dbReference type="PROSITE" id="PS50928"/>
    </source>
</evidence>
<evidence type="ECO:0000256" key="6">
    <source>
        <dbReference type="ARBA" id="ARBA00023136"/>
    </source>
</evidence>